<dbReference type="Proteomes" id="UP001281147">
    <property type="component" value="Unassembled WGS sequence"/>
</dbReference>
<reference evidence="1" key="1">
    <citation type="submission" date="2023-07" db="EMBL/GenBank/DDBJ databases">
        <title>Black Yeasts Isolated from many extreme environments.</title>
        <authorList>
            <person name="Coleine C."/>
            <person name="Stajich J.E."/>
            <person name="Selbmann L."/>
        </authorList>
    </citation>
    <scope>NUCLEOTIDE SEQUENCE</scope>
    <source>
        <strain evidence="1">CCFEE 5714</strain>
    </source>
</reference>
<organism evidence="1 2">
    <name type="scientific">Vermiconidia calcicola</name>
    <dbReference type="NCBI Taxonomy" id="1690605"/>
    <lineage>
        <taxon>Eukaryota</taxon>
        <taxon>Fungi</taxon>
        <taxon>Dikarya</taxon>
        <taxon>Ascomycota</taxon>
        <taxon>Pezizomycotina</taxon>
        <taxon>Dothideomycetes</taxon>
        <taxon>Dothideomycetidae</taxon>
        <taxon>Mycosphaerellales</taxon>
        <taxon>Extremaceae</taxon>
        <taxon>Vermiconidia</taxon>
    </lineage>
</organism>
<evidence type="ECO:0000313" key="1">
    <source>
        <dbReference type="EMBL" id="KAK3699763.1"/>
    </source>
</evidence>
<accession>A0ACC3MP61</accession>
<dbReference type="EMBL" id="JAUTXU010000193">
    <property type="protein sequence ID" value="KAK3699763.1"/>
    <property type="molecule type" value="Genomic_DNA"/>
</dbReference>
<comment type="caution">
    <text evidence="1">The sequence shown here is derived from an EMBL/GenBank/DDBJ whole genome shotgun (WGS) entry which is preliminary data.</text>
</comment>
<evidence type="ECO:0000313" key="2">
    <source>
        <dbReference type="Proteomes" id="UP001281147"/>
    </source>
</evidence>
<protein>
    <submittedName>
        <fullName evidence="1">Transcription factor</fullName>
    </submittedName>
</protein>
<name>A0ACC3MP61_9PEZI</name>
<sequence>MATPKRKLQLRHAPKNRVLVLHHLASGERAPHVEKARGLDVAKNAEDVVYPAPEDPPIPGLPVFKGYTCEAPHCDYLCVTGKRMQAHWRTNHARLYQAHGVKRCCSRQCTLQTFFHGINLKYFIVADCGNVNICRRSSPSTESPDPSLQRSLPGLDVYATSIEWLLAKQFSGDSYSTVLPVIGSKDSWRDQMLQISASYRFLRYAMLSVTANHIAFECPESRQRYGCEADRFRGEAIKALSACIPTKESENFFAAFNFTRLMVLCSLARVQLSRLEGRDEPLGAKSILPDYIRVQQYGRALVWPLRGGGRIVDAMQGPPKRLYATELMPESNMIYNPYDAGLQTLALALQALADSEDGVNVDSICLEALHLLRRIWAIPYRDNVTGFRDATLMWTARVTKRYLDLVEAHDPVALVIFAHFCMLCSCSEERYWYMKGLAESILSSIAPVLGPQWHAWIAWPISVVLGTADVGDTSPTGNHLGGGASLSGDRHMLTMPVSRPELHPAPCIDTMNQSN</sequence>
<gene>
    <name evidence="1" type="primary">UPC2_4</name>
    <name evidence="1" type="ORF">LTR37_016272</name>
</gene>
<proteinExistence type="predicted"/>
<keyword evidence="2" id="KW-1185">Reference proteome</keyword>